<proteinExistence type="predicted"/>
<accession>A0A5D2PC40</accession>
<keyword evidence="2" id="KW-1185">Reference proteome</keyword>
<evidence type="ECO:0000313" key="2">
    <source>
        <dbReference type="Proteomes" id="UP000322667"/>
    </source>
</evidence>
<dbReference type="Proteomes" id="UP000322667">
    <property type="component" value="Chromosome A08"/>
</dbReference>
<reference evidence="1 2" key="1">
    <citation type="submission" date="2019-07" db="EMBL/GenBank/DDBJ databases">
        <title>WGS assembly of Gossypium tomentosum.</title>
        <authorList>
            <person name="Chen Z.J."/>
            <person name="Sreedasyam A."/>
            <person name="Ando A."/>
            <person name="Song Q."/>
            <person name="De L."/>
            <person name="Hulse-Kemp A."/>
            <person name="Ding M."/>
            <person name="Ye W."/>
            <person name="Kirkbride R."/>
            <person name="Jenkins J."/>
            <person name="Plott C."/>
            <person name="Lovell J."/>
            <person name="Lin Y.-M."/>
            <person name="Vaughn R."/>
            <person name="Liu B."/>
            <person name="Li W."/>
            <person name="Simpson S."/>
            <person name="Scheffler B."/>
            <person name="Saski C."/>
            <person name="Grover C."/>
            <person name="Hu G."/>
            <person name="Conover J."/>
            <person name="Carlson J."/>
            <person name="Shu S."/>
            <person name="Boston L."/>
            <person name="Williams M."/>
            <person name="Peterson D."/>
            <person name="Mcgee K."/>
            <person name="Jones D."/>
            <person name="Wendel J."/>
            <person name="Stelly D."/>
            <person name="Grimwood J."/>
            <person name="Schmutz J."/>
        </authorList>
    </citation>
    <scope>NUCLEOTIDE SEQUENCE [LARGE SCALE GENOMIC DNA]</scope>
    <source>
        <strain evidence="1">7179.01</strain>
    </source>
</reference>
<gene>
    <name evidence="1" type="ORF">ES332_A08G079700v1</name>
</gene>
<evidence type="ECO:0000313" key="1">
    <source>
        <dbReference type="EMBL" id="TYI13757.1"/>
    </source>
</evidence>
<dbReference type="AlphaFoldDB" id="A0A5D2PC40"/>
<protein>
    <submittedName>
        <fullName evidence="1">Uncharacterized protein</fullName>
    </submittedName>
</protein>
<sequence length="59" mass="6730">MGSHEPLSDSRRNYEPISHQCSRPHFGGFLLKMGFNPNGVLTFFGFCMDSCFQVVHAFF</sequence>
<organism evidence="1 2">
    <name type="scientific">Gossypium tomentosum</name>
    <name type="common">Hawaiian cotton</name>
    <name type="synonym">Gossypium sandvicense</name>
    <dbReference type="NCBI Taxonomy" id="34277"/>
    <lineage>
        <taxon>Eukaryota</taxon>
        <taxon>Viridiplantae</taxon>
        <taxon>Streptophyta</taxon>
        <taxon>Embryophyta</taxon>
        <taxon>Tracheophyta</taxon>
        <taxon>Spermatophyta</taxon>
        <taxon>Magnoliopsida</taxon>
        <taxon>eudicotyledons</taxon>
        <taxon>Gunneridae</taxon>
        <taxon>Pentapetalae</taxon>
        <taxon>rosids</taxon>
        <taxon>malvids</taxon>
        <taxon>Malvales</taxon>
        <taxon>Malvaceae</taxon>
        <taxon>Malvoideae</taxon>
        <taxon>Gossypium</taxon>
    </lineage>
</organism>
<name>A0A5D2PC40_GOSTO</name>
<dbReference type="EMBL" id="CM017617">
    <property type="protein sequence ID" value="TYI13757.1"/>
    <property type="molecule type" value="Genomic_DNA"/>
</dbReference>